<dbReference type="AlphaFoldDB" id="A0A8H4L3E6"/>
<protein>
    <submittedName>
        <fullName evidence="1">Uncharacterized protein</fullName>
    </submittedName>
</protein>
<keyword evidence="2" id="KW-1185">Reference proteome</keyword>
<dbReference type="Proteomes" id="UP000554235">
    <property type="component" value="Unassembled WGS sequence"/>
</dbReference>
<accession>A0A8H4L3E6</accession>
<evidence type="ECO:0000313" key="1">
    <source>
        <dbReference type="EMBL" id="KAF4460970.1"/>
    </source>
</evidence>
<organism evidence="1 2">
    <name type="scientific">Fusarium albosuccineum</name>
    <dbReference type="NCBI Taxonomy" id="1237068"/>
    <lineage>
        <taxon>Eukaryota</taxon>
        <taxon>Fungi</taxon>
        <taxon>Dikarya</taxon>
        <taxon>Ascomycota</taxon>
        <taxon>Pezizomycotina</taxon>
        <taxon>Sordariomycetes</taxon>
        <taxon>Hypocreomycetidae</taxon>
        <taxon>Hypocreales</taxon>
        <taxon>Nectriaceae</taxon>
        <taxon>Fusarium</taxon>
        <taxon>Fusarium decemcellulare species complex</taxon>
    </lineage>
</organism>
<comment type="caution">
    <text evidence="1">The sequence shown here is derived from an EMBL/GenBank/DDBJ whole genome shotgun (WGS) entry which is preliminary data.</text>
</comment>
<reference evidence="1 2" key="1">
    <citation type="submission" date="2020-01" db="EMBL/GenBank/DDBJ databases">
        <title>Identification and distribution of gene clusters putatively required for synthesis of sphingolipid metabolism inhibitors in phylogenetically diverse species of the filamentous fungus Fusarium.</title>
        <authorList>
            <person name="Kim H.-S."/>
            <person name="Busman M."/>
            <person name="Brown D.W."/>
            <person name="Divon H."/>
            <person name="Uhlig S."/>
            <person name="Proctor R.H."/>
        </authorList>
    </citation>
    <scope>NUCLEOTIDE SEQUENCE [LARGE SCALE GENOMIC DNA]</scope>
    <source>
        <strain evidence="1 2">NRRL 20459</strain>
    </source>
</reference>
<name>A0A8H4L3E6_9HYPO</name>
<dbReference type="EMBL" id="JAADYS010001812">
    <property type="protein sequence ID" value="KAF4460970.1"/>
    <property type="molecule type" value="Genomic_DNA"/>
</dbReference>
<gene>
    <name evidence="1" type="ORF">FALBO_12238</name>
</gene>
<evidence type="ECO:0000313" key="2">
    <source>
        <dbReference type="Proteomes" id="UP000554235"/>
    </source>
</evidence>
<sequence>MKNGRIHSPAGWGRGGDDWGGVADILLTRGGFADPWLLMEPAFWVLVLVLGPELDPALVRRYLRLPTESTVAADLRATIYIWVATDYLRECGDPSHASVGYAAPSSAGQRARRSRGAHAGGAMAFGSERGIPLTLAPNARKHAAECDSAACSCRRGASPRVEALPRPRRRETAIDAALGSLLHMDPARGSTANPLTTPFLTQEHSQKGQRKKLISNPSSIQARQSLTAYSLIVGGLCPG</sequence>
<proteinExistence type="predicted"/>